<dbReference type="GO" id="GO:0060003">
    <property type="term" value="P:copper ion export"/>
    <property type="evidence" value="ECO:0007669"/>
    <property type="project" value="TreeGrafter"/>
</dbReference>
<dbReference type="PANTHER" id="PTHR30097">
    <property type="entry name" value="CATION EFFLUX SYSTEM PROTEIN CUSB"/>
    <property type="match status" value="1"/>
</dbReference>
<dbReference type="Gene3D" id="2.40.420.20">
    <property type="match status" value="1"/>
</dbReference>
<evidence type="ECO:0000256" key="2">
    <source>
        <dbReference type="ARBA" id="ARBA00022448"/>
    </source>
</evidence>
<dbReference type="InterPro" id="IPR058792">
    <property type="entry name" value="Beta-barrel_RND_2"/>
</dbReference>
<keyword evidence="2" id="KW-0813">Transport</keyword>
<dbReference type="InterPro" id="IPR058649">
    <property type="entry name" value="CzcB_C"/>
</dbReference>
<evidence type="ECO:0000256" key="1">
    <source>
        <dbReference type="ARBA" id="ARBA00009477"/>
    </source>
</evidence>
<dbReference type="GO" id="GO:0015679">
    <property type="term" value="P:plasma membrane copper ion transport"/>
    <property type="evidence" value="ECO:0007669"/>
    <property type="project" value="TreeGrafter"/>
</dbReference>
<comment type="similarity">
    <text evidence="1">Belongs to the membrane fusion protein (MFP) (TC 8.A.1) family.</text>
</comment>
<dbReference type="Pfam" id="PF25954">
    <property type="entry name" value="Beta-barrel_RND_2"/>
    <property type="match status" value="1"/>
</dbReference>
<dbReference type="EMBL" id="JAAKYA010000096">
    <property type="protein sequence ID" value="NGO40572.1"/>
    <property type="molecule type" value="Genomic_DNA"/>
</dbReference>
<dbReference type="RefSeq" id="WP_165109297.1">
    <property type="nucleotide sequence ID" value="NZ_JAAKYA010000096.1"/>
</dbReference>
<evidence type="ECO:0000259" key="3">
    <source>
        <dbReference type="Pfam" id="PF25954"/>
    </source>
</evidence>
<dbReference type="Gene3D" id="2.40.30.170">
    <property type="match status" value="1"/>
</dbReference>
<dbReference type="AlphaFoldDB" id="A0A6M1S0Z4"/>
<protein>
    <submittedName>
        <fullName evidence="6">Efflux RND transporter periplasmic adaptor subunit</fullName>
    </submittedName>
</protein>
<dbReference type="SUPFAM" id="SSF111369">
    <property type="entry name" value="HlyD-like secretion proteins"/>
    <property type="match status" value="1"/>
</dbReference>
<dbReference type="PANTHER" id="PTHR30097:SF4">
    <property type="entry name" value="SLR6042 PROTEIN"/>
    <property type="match status" value="1"/>
</dbReference>
<dbReference type="Pfam" id="PF25975">
    <property type="entry name" value="CzcB_C"/>
    <property type="match status" value="1"/>
</dbReference>
<keyword evidence="7" id="KW-1185">Reference proteome</keyword>
<feature type="domain" description="CzcB-like barrel-sandwich hybrid" evidence="4">
    <location>
        <begin position="146"/>
        <end position="281"/>
    </location>
</feature>
<sequence length="443" mass="48567">MCFLCEPGLRQAGRLWCSEHERYEDRCWWCHPELREEGRDYCESHGLYVDECFLCLPELVRSDGPGPGDGVEALMCGEHGVPEVECGICRPAMLRELGPGASLKVRLPASDSALRAGVRTAPVEEGPVVERIACVGELRFDPLRQFRVVAPVDGIVKEVRVGWGDRVEAGQPLLRIWSAAMEEALARAVLSYQALERERKLRGAGVGAARDLQQAEAEHRAACRHAMSFGFTEAEIHELANRGDAAVSLELRAPFGGIVLEQKAVVGARVIHGEELCKVVDPSELRGWLYVPESVVDQVRPGLRVELQSEPGSGRTFAGRVAWVSPEVDERTRQVRVMVVVENPEGRLRANGFVRAWIVVSGSGPGVRVPESAVQWVEGRSIVFVERSADLYEARVVALGGRSEGWWRVLDGLDVGEPVVVEGGFALKSQLLISRLGAACVDE</sequence>
<evidence type="ECO:0000259" key="4">
    <source>
        <dbReference type="Pfam" id="PF25973"/>
    </source>
</evidence>
<feature type="domain" description="CusB-like beta-barrel" evidence="3">
    <location>
        <begin position="290"/>
        <end position="356"/>
    </location>
</feature>
<dbReference type="GO" id="GO:0022857">
    <property type="term" value="F:transmembrane transporter activity"/>
    <property type="evidence" value="ECO:0007669"/>
    <property type="project" value="InterPro"/>
</dbReference>
<dbReference type="Proteomes" id="UP000477311">
    <property type="component" value="Unassembled WGS sequence"/>
</dbReference>
<evidence type="ECO:0000259" key="5">
    <source>
        <dbReference type="Pfam" id="PF25975"/>
    </source>
</evidence>
<proteinExistence type="inferred from homology"/>
<comment type="caution">
    <text evidence="6">The sequence shown here is derived from an EMBL/GenBank/DDBJ whole genome shotgun (WGS) entry which is preliminary data.</text>
</comment>
<dbReference type="GO" id="GO:0016020">
    <property type="term" value="C:membrane"/>
    <property type="evidence" value="ECO:0007669"/>
    <property type="project" value="InterPro"/>
</dbReference>
<evidence type="ECO:0000313" key="6">
    <source>
        <dbReference type="EMBL" id="NGO40572.1"/>
    </source>
</evidence>
<dbReference type="NCBIfam" id="TIGR01730">
    <property type="entry name" value="RND_mfp"/>
    <property type="match status" value="1"/>
</dbReference>
<evidence type="ECO:0000313" key="7">
    <source>
        <dbReference type="Proteomes" id="UP000477311"/>
    </source>
</evidence>
<feature type="domain" description="CzcB-like C-terminal circularly permuted SH3-like" evidence="5">
    <location>
        <begin position="367"/>
        <end position="428"/>
    </location>
</feature>
<gene>
    <name evidence="6" type="ORF">G4L39_14380</name>
</gene>
<organism evidence="6 7">
    <name type="scientific">Limisphaera ngatamarikiensis</name>
    <dbReference type="NCBI Taxonomy" id="1324935"/>
    <lineage>
        <taxon>Bacteria</taxon>
        <taxon>Pseudomonadati</taxon>
        <taxon>Verrucomicrobiota</taxon>
        <taxon>Verrucomicrobiia</taxon>
        <taxon>Limisphaerales</taxon>
        <taxon>Limisphaeraceae</taxon>
        <taxon>Limisphaera</taxon>
    </lineage>
</organism>
<reference evidence="6 7" key="1">
    <citation type="submission" date="2020-02" db="EMBL/GenBank/DDBJ databases">
        <title>Draft genome sequence of Limisphaera ngatamarikiensis NGM72.4T, a thermophilic Verrucomicrobia grouped in subdivision 3.</title>
        <authorList>
            <person name="Carere C.R."/>
            <person name="Steen J."/>
            <person name="Hugenholtz P."/>
            <person name="Stott M.B."/>
        </authorList>
    </citation>
    <scope>NUCLEOTIDE SEQUENCE [LARGE SCALE GENOMIC DNA]</scope>
    <source>
        <strain evidence="6 7">NGM72.4</strain>
    </source>
</reference>
<dbReference type="Gene3D" id="2.40.50.100">
    <property type="match status" value="1"/>
</dbReference>
<dbReference type="InterPro" id="IPR051909">
    <property type="entry name" value="MFP_Cation_Efflux"/>
</dbReference>
<dbReference type="InterPro" id="IPR058647">
    <property type="entry name" value="BSH_CzcB-like"/>
</dbReference>
<accession>A0A6M1S0Z4</accession>
<dbReference type="GO" id="GO:0030313">
    <property type="term" value="C:cell envelope"/>
    <property type="evidence" value="ECO:0007669"/>
    <property type="project" value="TreeGrafter"/>
</dbReference>
<dbReference type="InterPro" id="IPR006143">
    <property type="entry name" value="RND_pump_MFP"/>
</dbReference>
<dbReference type="Pfam" id="PF25973">
    <property type="entry name" value="BSH_CzcB"/>
    <property type="match status" value="1"/>
</dbReference>
<name>A0A6M1S0Z4_9BACT</name>